<dbReference type="OrthoDB" id="7862519at2"/>
<keyword evidence="1" id="KW-0812">Transmembrane</keyword>
<dbReference type="PATRIC" id="fig|935700.4.peg.2884"/>
<dbReference type="STRING" id="935700.jaqu_27860"/>
<evidence type="ECO:0000313" key="2">
    <source>
        <dbReference type="EMBL" id="KIT15538.1"/>
    </source>
</evidence>
<dbReference type="Proteomes" id="UP000032232">
    <property type="component" value="Unassembled WGS sequence"/>
</dbReference>
<gene>
    <name evidence="2" type="ORF">jaqu_27860</name>
</gene>
<proteinExistence type="predicted"/>
<accession>A0A0D1D6B7</accession>
<keyword evidence="3" id="KW-1185">Reference proteome</keyword>
<dbReference type="AlphaFoldDB" id="A0A0D1D6B7"/>
<name>A0A0D1D6B7_9RHOB</name>
<keyword evidence="1" id="KW-1133">Transmembrane helix</keyword>
<comment type="caution">
    <text evidence="2">The sequence shown here is derived from an EMBL/GenBank/DDBJ whole genome shotgun (WGS) entry which is preliminary data.</text>
</comment>
<sequence length="156" mass="17168">MSEPIHILRPSVPRRAIAFAIQMVLGTLLLWLAFAHPPESLFLRLFLVILGIGALFLGSWGWQASAQAIELHEDGLRGEDGTWIAPLSNIRSVDRGLFAFKPSNGFILRLHDPMERAWAPGMWWRMGRRVGVGGVTSGADAKIAADALAVMVERKS</sequence>
<organism evidence="2 3">
    <name type="scientific">Jannaschia aquimarina</name>
    <dbReference type="NCBI Taxonomy" id="935700"/>
    <lineage>
        <taxon>Bacteria</taxon>
        <taxon>Pseudomonadati</taxon>
        <taxon>Pseudomonadota</taxon>
        <taxon>Alphaproteobacteria</taxon>
        <taxon>Rhodobacterales</taxon>
        <taxon>Roseobacteraceae</taxon>
        <taxon>Jannaschia</taxon>
    </lineage>
</organism>
<reference evidence="2 3" key="1">
    <citation type="submission" date="2015-02" db="EMBL/GenBank/DDBJ databases">
        <title>Genome Sequence of Jannaschia aquimarina DSM28248, a member of the Roseobacter clade.</title>
        <authorList>
            <person name="Voget S."/>
            <person name="Daniel R."/>
        </authorList>
    </citation>
    <scope>NUCLEOTIDE SEQUENCE [LARGE SCALE GENOMIC DNA]</scope>
    <source>
        <strain evidence="2 3">GSW-M26</strain>
    </source>
</reference>
<feature type="transmembrane region" description="Helical" evidence="1">
    <location>
        <begin position="16"/>
        <end position="35"/>
    </location>
</feature>
<protein>
    <recommendedName>
        <fullName evidence="4">PH domain-containing protein</fullName>
    </recommendedName>
</protein>
<feature type="transmembrane region" description="Helical" evidence="1">
    <location>
        <begin position="41"/>
        <end position="62"/>
    </location>
</feature>
<dbReference type="RefSeq" id="WP_043919577.1">
    <property type="nucleotide sequence ID" value="NZ_FZPF01000012.1"/>
</dbReference>
<keyword evidence="1" id="KW-0472">Membrane</keyword>
<evidence type="ECO:0008006" key="4">
    <source>
        <dbReference type="Google" id="ProtNLM"/>
    </source>
</evidence>
<evidence type="ECO:0000313" key="3">
    <source>
        <dbReference type="Proteomes" id="UP000032232"/>
    </source>
</evidence>
<evidence type="ECO:0000256" key="1">
    <source>
        <dbReference type="SAM" id="Phobius"/>
    </source>
</evidence>
<dbReference type="EMBL" id="JYFE01000049">
    <property type="protein sequence ID" value="KIT15538.1"/>
    <property type="molecule type" value="Genomic_DNA"/>
</dbReference>